<protein>
    <submittedName>
        <fullName evidence="1">Uncharacterized protein</fullName>
    </submittedName>
</protein>
<dbReference type="AlphaFoldDB" id="U9TX79"/>
<accession>U9TX79</accession>
<dbReference type="EMBL" id="KI286536">
    <property type="protein sequence ID" value="ESA10953.1"/>
    <property type="molecule type" value="Genomic_DNA"/>
</dbReference>
<organism evidence="1">
    <name type="scientific">Rhizophagus irregularis (strain DAOM 181602 / DAOM 197198 / MUCL 43194)</name>
    <name type="common">Arbuscular mycorrhizal fungus</name>
    <name type="synonym">Glomus intraradices</name>
    <dbReference type="NCBI Taxonomy" id="747089"/>
    <lineage>
        <taxon>Eukaryota</taxon>
        <taxon>Fungi</taxon>
        <taxon>Fungi incertae sedis</taxon>
        <taxon>Mucoromycota</taxon>
        <taxon>Glomeromycotina</taxon>
        <taxon>Glomeromycetes</taxon>
        <taxon>Glomerales</taxon>
        <taxon>Glomeraceae</taxon>
        <taxon>Rhizophagus</taxon>
    </lineage>
</organism>
<reference evidence="1" key="1">
    <citation type="submission" date="2013-07" db="EMBL/GenBank/DDBJ databases">
        <title>The genome of an arbuscular mycorrhizal fungus provides insights into the evolution of the oldest plant symbiosis.</title>
        <authorList>
            <consortium name="DOE Joint Genome Institute"/>
            <person name="Tisserant E."/>
            <person name="Malbreil M."/>
            <person name="Kuo A."/>
            <person name="Kohler A."/>
            <person name="Symeonidi A."/>
            <person name="Balestrini R."/>
            <person name="Charron P."/>
            <person name="Duensing N."/>
            <person name="Frei-dit-Frey N."/>
            <person name="Gianinazzi-Pearson V."/>
            <person name="Gilbert B."/>
            <person name="Handa Y."/>
            <person name="Hijri M."/>
            <person name="Kaul R."/>
            <person name="Kawaguchi M."/>
            <person name="Krajinski F."/>
            <person name="Lammers P."/>
            <person name="Lapierre D."/>
            <person name="Masclaux F.G."/>
            <person name="Murat C."/>
            <person name="Morin E."/>
            <person name="Ndikumana S."/>
            <person name="Pagni M."/>
            <person name="Petitpierre D."/>
            <person name="Requena N."/>
            <person name="Rosikiewicz P."/>
            <person name="Riley R."/>
            <person name="Saito K."/>
            <person name="San Clemente H."/>
            <person name="Shapiro H."/>
            <person name="van Tuinen D."/>
            <person name="Becard G."/>
            <person name="Bonfante P."/>
            <person name="Paszkowski U."/>
            <person name="Shachar-Hill Y."/>
            <person name="Young J.P."/>
            <person name="Sanders I.R."/>
            <person name="Henrissat B."/>
            <person name="Rensing S.A."/>
            <person name="Grigoriev I.V."/>
            <person name="Corradi N."/>
            <person name="Roux C."/>
            <person name="Martin F."/>
        </authorList>
    </citation>
    <scope>NUCLEOTIDE SEQUENCE</scope>
    <source>
        <strain evidence="1">DAOM 197198</strain>
    </source>
</reference>
<evidence type="ECO:0000313" key="1">
    <source>
        <dbReference type="EMBL" id="ESA10953.1"/>
    </source>
</evidence>
<proteinExistence type="predicted"/>
<name>U9TX79_RHIID</name>
<sequence>MYYCKSRKGLTDSIIVRIFALMVNEVFQEKNLKMSSINRNMLYSLDSNYISELVNNEDTENLSLQNLNSNYISEELELDIDIESLSSPKFKFYNSKFRIRA</sequence>
<gene>
    <name evidence="1" type="ORF">GLOINDRAFT_97063</name>
</gene>
<dbReference type="HOGENOM" id="CLU_2293150_0_0_1"/>